<organism evidence="2 3">
    <name type="scientific">Chondromyces crocatus</name>
    <dbReference type="NCBI Taxonomy" id="52"/>
    <lineage>
        <taxon>Bacteria</taxon>
        <taxon>Pseudomonadati</taxon>
        <taxon>Myxococcota</taxon>
        <taxon>Polyangia</taxon>
        <taxon>Polyangiales</taxon>
        <taxon>Polyangiaceae</taxon>
        <taxon>Chondromyces</taxon>
    </lineage>
</organism>
<dbReference type="EMBL" id="CP012159">
    <property type="protein sequence ID" value="AKT43140.1"/>
    <property type="molecule type" value="Genomic_DNA"/>
</dbReference>
<accession>A0A0K1EQE7</accession>
<dbReference type="Proteomes" id="UP000067626">
    <property type="component" value="Chromosome"/>
</dbReference>
<gene>
    <name evidence="2" type="ORF">CMC5_073680</name>
</gene>
<dbReference type="STRING" id="52.CMC5_073680"/>
<feature type="compositionally biased region" description="Basic and acidic residues" evidence="1">
    <location>
        <begin position="45"/>
        <end position="55"/>
    </location>
</feature>
<dbReference type="AlphaFoldDB" id="A0A0K1EQE7"/>
<evidence type="ECO:0000313" key="2">
    <source>
        <dbReference type="EMBL" id="AKT43140.1"/>
    </source>
</evidence>
<protein>
    <submittedName>
        <fullName evidence="2">Uncharacterized protein</fullName>
    </submittedName>
</protein>
<feature type="region of interest" description="Disordered" evidence="1">
    <location>
        <begin position="39"/>
        <end position="68"/>
    </location>
</feature>
<dbReference type="KEGG" id="ccro:CMC5_073680"/>
<keyword evidence="3" id="KW-1185">Reference proteome</keyword>
<evidence type="ECO:0000256" key="1">
    <source>
        <dbReference type="SAM" id="MobiDB-lite"/>
    </source>
</evidence>
<proteinExistence type="predicted"/>
<sequence length="127" mass="14052">MATKFEDFLKEKKIDPRRILAASASIERFTPEDRAIKLAQRKARRSEDKKKEGLAAKKPRSGRPVTQRSIDTALKGGTLSGPVKTRLLKAVNRLLEQKKQEAVTLHALFEGNKKAATSKDESPAAEG</sequence>
<reference evidence="2 3" key="1">
    <citation type="submission" date="2015-07" db="EMBL/GenBank/DDBJ databases">
        <title>Genome analysis of myxobacterium Chondromyces crocatus Cm c5 reveals a high potential for natural compound synthesis and the genetic basis for the loss of fruiting body formation.</title>
        <authorList>
            <person name="Zaburannyi N."/>
            <person name="Bunk B."/>
            <person name="Maier J."/>
            <person name="Overmann J."/>
            <person name="Mueller R."/>
        </authorList>
    </citation>
    <scope>NUCLEOTIDE SEQUENCE [LARGE SCALE GENOMIC DNA]</scope>
    <source>
        <strain evidence="2 3">Cm c5</strain>
    </source>
</reference>
<name>A0A0K1EQE7_CHOCO</name>
<dbReference type="OrthoDB" id="5515820at2"/>
<evidence type="ECO:0000313" key="3">
    <source>
        <dbReference type="Proteomes" id="UP000067626"/>
    </source>
</evidence>
<dbReference type="RefSeq" id="WP_050434662.1">
    <property type="nucleotide sequence ID" value="NZ_CP012159.1"/>
</dbReference>